<protein>
    <recommendedName>
        <fullName evidence="2">DUF8048 domain-containing protein</fullName>
    </recommendedName>
</protein>
<feature type="domain" description="DUF8048" evidence="2">
    <location>
        <begin position="29"/>
        <end position="142"/>
    </location>
</feature>
<dbReference type="Pfam" id="PF26222">
    <property type="entry name" value="DUF8048"/>
    <property type="match status" value="1"/>
</dbReference>
<name>A0A1I5SV87_9EURY</name>
<dbReference type="OrthoDB" id="235313at2157"/>
<sequence length="143" mass="15943">MMPSDTPGRWDDAPDPAEATPVPDADAVPFDATVLQQVAHGDGIPPRELPELLGRVDAHLIDRRESLQRRFESPYSDERRELFFVPPDYWEGVASVLSLSPEGKSTVQRAHERQLLRIGAETRRGSEFDAALDIRTAVVVGRE</sequence>
<evidence type="ECO:0000259" key="2">
    <source>
        <dbReference type="Pfam" id="PF26222"/>
    </source>
</evidence>
<dbReference type="RefSeq" id="WP_079990160.1">
    <property type="nucleotide sequence ID" value="NZ_FOXI01000007.1"/>
</dbReference>
<gene>
    <name evidence="3" type="ORF">SAMN05216277_10731</name>
</gene>
<organism evidence="3 4">
    <name type="scientific">Halolamina pelagica</name>
    <dbReference type="NCBI Taxonomy" id="699431"/>
    <lineage>
        <taxon>Archaea</taxon>
        <taxon>Methanobacteriati</taxon>
        <taxon>Methanobacteriota</taxon>
        <taxon>Stenosarchaea group</taxon>
        <taxon>Halobacteria</taxon>
        <taxon>Halobacteriales</taxon>
        <taxon>Haloferacaceae</taxon>
    </lineage>
</organism>
<evidence type="ECO:0000256" key="1">
    <source>
        <dbReference type="SAM" id="MobiDB-lite"/>
    </source>
</evidence>
<accession>A0A1I5SV87</accession>
<dbReference type="AlphaFoldDB" id="A0A1I5SV87"/>
<feature type="region of interest" description="Disordered" evidence="1">
    <location>
        <begin position="1"/>
        <end position="26"/>
    </location>
</feature>
<dbReference type="EMBL" id="FOXI01000007">
    <property type="protein sequence ID" value="SFP74734.1"/>
    <property type="molecule type" value="Genomic_DNA"/>
</dbReference>
<evidence type="ECO:0000313" key="3">
    <source>
        <dbReference type="EMBL" id="SFP74734.1"/>
    </source>
</evidence>
<reference evidence="4" key="1">
    <citation type="submission" date="2016-10" db="EMBL/GenBank/DDBJ databases">
        <authorList>
            <person name="Varghese N."/>
            <person name="Submissions S."/>
        </authorList>
    </citation>
    <scope>NUCLEOTIDE SEQUENCE [LARGE SCALE GENOMIC DNA]</scope>
    <source>
        <strain evidence="4">CGMCC 1.10329</strain>
    </source>
</reference>
<proteinExistence type="predicted"/>
<keyword evidence="4" id="KW-1185">Reference proteome</keyword>
<dbReference type="Proteomes" id="UP000183769">
    <property type="component" value="Unassembled WGS sequence"/>
</dbReference>
<dbReference type="InterPro" id="IPR058361">
    <property type="entry name" value="DUF8048"/>
</dbReference>
<evidence type="ECO:0000313" key="4">
    <source>
        <dbReference type="Proteomes" id="UP000183769"/>
    </source>
</evidence>